<dbReference type="InterPro" id="IPR011989">
    <property type="entry name" value="ARM-like"/>
</dbReference>
<evidence type="ECO:0000256" key="1">
    <source>
        <dbReference type="SAM" id="MobiDB-lite"/>
    </source>
</evidence>
<keyword evidence="2" id="KW-1133">Transmembrane helix</keyword>
<feature type="transmembrane region" description="Helical" evidence="2">
    <location>
        <begin position="87"/>
        <end position="105"/>
    </location>
</feature>
<feature type="transmembrane region" description="Helical" evidence="2">
    <location>
        <begin position="46"/>
        <end position="75"/>
    </location>
</feature>
<evidence type="ECO:0000313" key="4">
    <source>
        <dbReference type="Proteomes" id="UP001430455"/>
    </source>
</evidence>
<name>A0AAW4PFT3_9EURY</name>
<feature type="compositionally biased region" description="Basic and acidic residues" evidence="1">
    <location>
        <begin position="308"/>
        <end position="321"/>
    </location>
</feature>
<dbReference type="Proteomes" id="UP001430455">
    <property type="component" value="Unassembled WGS sequence"/>
</dbReference>
<dbReference type="Pfam" id="PF13646">
    <property type="entry name" value="HEAT_2"/>
    <property type="match status" value="1"/>
</dbReference>
<organism evidence="3 4">
    <name type="scientific">Haloarcula nitratireducens</name>
    <dbReference type="NCBI Taxonomy" id="2487749"/>
    <lineage>
        <taxon>Archaea</taxon>
        <taxon>Methanobacteriati</taxon>
        <taxon>Methanobacteriota</taxon>
        <taxon>Stenosarchaea group</taxon>
        <taxon>Halobacteria</taxon>
        <taxon>Halobacteriales</taxon>
        <taxon>Haloarculaceae</taxon>
        <taxon>Haloarcula</taxon>
    </lineage>
</organism>
<reference evidence="3 4" key="1">
    <citation type="submission" date="2021-06" db="EMBL/GenBank/DDBJ databases">
        <title>Halomicroarcula sp. a new haloarchaeum isolated from saline soil.</title>
        <authorList>
            <person name="Duran-Viseras A."/>
            <person name="Sanchez-Porro C."/>
            <person name="Ventosa A."/>
        </authorList>
    </citation>
    <scope>NUCLEOTIDE SEQUENCE [LARGE SCALE GENOMIC DNA]</scope>
    <source>
        <strain evidence="3 4">F27</strain>
    </source>
</reference>
<feature type="region of interest" description="Disordered" evidence="1">
    <location>
        <begin position="287"/>
        <end position="321"/>
    </location>
</feature>
<evidence type="ECO:0000313" key="3">
    <source>
        <dbReference type="EMBL" id="MBX0296684.1"/>
    </source>
</evidence>
<dbReference type="InterPro" id="IPR016024">
    <property type="entry name" value="ARM-type_fold"/>
</dbReference>
<gene>
    <name evidence="3" type="ORF">EGH23_17540</name>
</gene>
<keyword evidence="4" id="KW-1185">Reference proteome</keyword>
<dbReference type="EMBL" id="RKLT01000009">
    <property type="protein sequence ID" value="MBX0296684.1"/>
    <property type="molecule type" value="Genomic_DNA"/>
</dbReference>
<evidence type="ECO:0000256" key="2">
    <source>
        <dbReference type="SAM" id="Phobius"/>
    </source>
</evidence>
<protein>
    <submittedName>
        <fullName evidence="3">HEAT repeat domain-containing protein</fullName>
    </submittedName>
</protein>
<sequence>MQNTNAISQAHSKDVFTRVRPLCSVAFDWLTIEPIWRSYRRAGKRAAAVVGFGLIFLWYFVLAIPFMIVGALLTIPGIVAEEAIVDTVAPLALVGAIVLTAYGGYRAWSLLDDRQTVFEYVQNPNLEGVVDSFDYLHRDDELTRALAANAIATGMENVPSKVTKELAMQPAEVVFEVADLLHDKSVDVRQSGSEALVYLSEKYPEEVAKYRDDVYSGISYPDSIVQANCVIIAGNLAYYEPALADEVVQYVGAIIDDPDPEVRAWVAIALGLIHNEKSRELLQELQNDSEREVRQQASESLQAHNQRARTDTEARSDYSTV</sequence>
<accession>A0AAW4PFT3</accession>
<dbReference type="Gene3D" id="1.25.10.10">
    <property type="entry name" value="Leucine-rich Repeat Variant"/>
    <property type="match status" value="1"/>
</dbReference>
<proteinExistence type="predicted"/>
<dbReference type="RefSeq" id="WP_220581277.1">
    <property type="nucleotide sequence ID" value="NZ_RKLT01000009.1"/>
</dbReference>
<comment type="caution">
    <text evidence="3">The sequence shown here is derived from an EMBL/GenBank/DDBJ whole genome shotgun (WGS) entry which is preliminary data.</text>
</comment>
<dbReference type="AlphaFoldDB" id="A0AAW4PFT3"/>
<keyword evidence="2" id="KW-0472">Membrane</keyword>
<keyword evidence="2" id="KW-0812">Transmembrane</keyword>
<dbReference type="SUPFAM" id="SSF48371">
    <property type="entry name" value="ARM repeat"/>
    <property type="match status" value="1"/>
</dbReference>
<feature type="compositionally biased region" description="Polar residues" evidence="1">
    <location>
        <begin position="295"/>
        <end position="305"/>
    </location>
</feature>